<dbReference type="InterPro" id="IPR011712">
    <property type="entry name" value="Sig_transdc_His_kin_sub3_dim/P"/>
</dbReference>
<sequence length="524" mass="53692">MDAAGTAAAGDRLRDLLRASTSVVEHLELDEVLTAIVDAARSLTGAQYGALGVLGPDGLLERFIHRGIPADAARAIGDPPHGRGVLGAVIAAEHPIRLPHVSDDPRSVGFPPHHPPMHPFLGVPIRVRDAVYGDLYLADAQGEFTADDEDLVVALAATAGIAIENARLYERTRTREAWTTALADVLGALLDATGDDALDVVVERVAPVLGARLVTLAVPVRGGTHLVVTAAHGQAADTVRGRVSSATGTLAGRALSSRRAARVEALPAASLSDAPQGPTVALPLFAGDEALGVLTISRAPGAPTFGDIDLEMAFVFAGEAGLAIEVARGRDDRRRLEFARSRAHIARDLHDHVIQRLYGAGLALQAFAAEAPATGLDEQIDALDDTIREIRTVILALGAEGAPSADGARERLVTALAEASGDVGLHPTIRFAGAIDTLVSREVADDVAALLRRAVADAAATAAPTLDVSLTAAAGSVTLEVHLPGIGDGLAAVAGERAAARGGSAAVAGTTLTWTVPLVEGGTA</sequence>
<proteinExistence type="predicted"/>
<dbReference type="Proteomes" id="UP001596507">
    <property type="component" value="Unassembled WGS sequence"/>
</dbReference>
<dbReference type="Gene3D" id="3.30.450.40">
    <property type="match status" value="2"/>
</dbReference>
<dbReference type="EMBL" id="JBHTBE010000001">
    <property type="protein sequence ID" value="MFC7267334.1"/>
    <property type="molecule type" value="Genomic_DNA"/>
</dbReference>
<evidence type="ECO:0000313" key="3">
    <source>
        <dbReference type="Proteomes" id="UP001596507"/>
    </source>
</evidence>
<protein>
    <submittedName>
        <fullName evidence="2">GAF domain-containing protein</fullName>
    </submittedName>
</protein>
<reference evidence="3" key="1">
    <citation type="journal article" date="2019" name="Int. J. Syst. Evol. Microbiol.">
        <title>The Global Catalogue of Microorganisms (GCM) 10K type strain sequencing project: providing services to taxonomists for standard genome sequencing and annotation.</title>
        <authorList>
            <consortium name="The Broad Institute Genomics Platform"/>
            <consortium name="The Broad Institute Genome Sequencing Center for Infectious Disease"/>
            <person name="Wu L."/>
            <person name="Ma J."/>
        </authorList>
    </citation>
    <scope>NUCLEOTIDE SEQUENCE [LARGE SCALE GENOMIC DNA]</scope>
    <source>
        <strain evidence="3">CGMCC 1.15772</strain>
    </source>
</reference>
<dbReference type="Pfam" id="PF07730">
    <property type="entry name" value="HisKA_3"/>
    <property type="match status" value="1"/>
</dbReference>
<dbReference type="InterPro" id="IPR029016">
    <property type="entry name" value="GAF-like_dom_sf"/>
</dbReference>
<name>A0ABW2HB96_9MICO</name>
<feature type="domain" description="GAF" evidence="1">
    <location>
        <begin position="193"/>
        <end position="334"/>
    </location>
</feature>
<organism evidence="2 3">
    <name type="scientific">Microbacterium fluvii</name>
    <dbReference type="NCBI Taxonomy" id="415215"/>
    <lineage>
        <taxon>Bacteria</taxon>
        <taxon>Bacillati</taxon>
        <taxon>Actinomycetota</taxon>
        <taxon>Actinomycetes</taxon>
        <taxon>Micrococcales</taxon>
        <taxon>Microbacteriaceae</taxon>
        <taxon>Microbacterium</taxon>
    </lineage>
</organism>
<dbReference type="Gene3D" id="1.20.5.1930">
    <property type="match status" value="1"/>
</dbReference>
<evidence type="ECO:0000259" key="1">
    <source>
        <dbReference type="SMART" id="SM00065"/>
    </source>
</evidence>
<keyword evidence="3" id="KW-1185">Reference proteome</keyword>
<gene>
    <name evidence="2" type="ORF">ACFQRL_00020</name>
</gene>
<accession>A0ABW2HB96</accession>
<dbReference type="RefSeq" id="WP_262872289.1">
    <property type="nucleotide sequence ID" value="NZ_BAABKW010000008.1"/>
</dbReference>
<dbReference type="SUPFAM" id="SSF55781">
    <property type="entry name" value="GAF domain-like"/>
    <property type="match status" value="2"/>
</dbReference>
<evidence type="ECO:0000313" key="2">
    <source>
        <dbReference type="EMBL" id="MFC7267334.1"/>
    </source>
</evidence>
<dbReference type="Pfam" id="PF13185">
    <property type="entry name" value="GAF_2"/>
    <property type="match status" value="2"/>
</dbReference>
<comment type="caution">
    <text evidence="2">The sequence shown here is derived from an EMBL/GenBank/DDBJ whole genome shotgun (WGS) entry which is preliminary data.</text>
</comment>
<dbReference type="InterPro" id="IPR003018">
    <property type="entry name" value="GAF"/>
</dbReference>
<feature type="domain" description="GAF" evidence="1">
    <location>
        <begin position="28"/>
        <end position="173"/>
    </location>
</feature>
<dbReference type="SMART" id="SM00065">
    <property type="entry name" value="GAF"/>
    <property type="match status" value="2"/>
</dbReference>